<dbReference type="EMBL" id="JADGJQ010000057">
    <property type="protein sequence ID" value="KAJ3174999.1"/>
    <property type="molecule type" value="Genomic_DNA"/>
</dbReference>
<reference evidence="4" key="1">
    <citation type="submission" date="2020-05" db="EMBL/GenBank/DDBJ databases">
        <title>Phylogenomic resolution of chytrid fungi.</title>
        <authorList>
            <person name="Stajich J.E."/>
            <person name="Amses K."/>
            <person name="Simmons R."/>
            <person name="Seto K."/>
            <person name="Myers J."/>
            <person name="Bonds A."/>
            <person name="Quandt C.A."/>
            <person name="Barry K."/>
            <person name="Liu P."/>
            <person name="Grigoriev I."/>
            <person name="Longcore J.E."/>
            <person name="James T.Y."/>
        </authorList>
    </citation>
    <scope>NUCLEOTIDE SEQUENCE</scope>
    <source>
        <strain evidence="4">JEL0379</strain>
    </source>
</reference>
<protein>
    <recommendedName>
        <fullName evidence="3">Protein kinase domain-containing protein</fullName>
    </recommendedName>
</protein>
<dbReference type="AlphaFoldDB" id="A0AAD5TGT3"/>
<feature type="region of interest" description="Disordered" evidence="2">
    <location>
        <begin position="290"/>
        <end position="316"/>
    </location>
</feature>
<dbReference type="PANTHER" id="PTHR48014">
    <property type="entry name" value="SERINE/THREONINE-PROTEIN KINASE FRAY2"/>
    <property type="match status" value="1"/>
</dbReference>
<sequence length="316" mass="35808">MFDFPNLLCVRFYGGVDDISYLYVAKHVPTGEYVALKYTDLTLSPDYELIDELIRTVRNTRLCQHRNILPYWTTFVETERMWNVTYPMKIGSFRSIMQNHYPDGLSEAIVATTLREVLNAICYMHDNRMIHNDIRADNILLGDHGEIRVTGLRQMISLSQGGQFVESVFSIVGDNIEWAAPEVIAQNSNYDEKADIYSLGITAMELAYNKTPFDDWPPLKVLLSKLEFPCPAIPSQKVLSRDFYRLVNACIQKDPSLRPSAHELLEHPFLKLARSPRYLEAHLVHAITNPTSSPLSSSSPGGTTPEPQLSIADSPE</sequence>
<dbReference type="GO" id="GO:0005524">
    <property type="term" value="F:ATP binding"/>
    <property type="evidence" value="ECO:0007669"/>
    <property type="project" value="InterPro"/>
</dbReference>
<comment type="similarity">
    <text evidence="1">Belongs to the protein kinase superfamily. STE Ser/Thr protein kinase family. STE20 subfamily.</text>
</comment>
<feature type="domain" description="Protein kinase" evidence="3">
    <location>
        <begin position="8"/>
        <end position="270"/>
    </location>
</feature>
<dbReference type="Gene3D" id="3.30.200.20">
    <property type="entry name" value="Phosphorylase Kinase, domain 1"/>
    <property type="match status" value="1"/>
</dbReference>
<evidence type="ECO:0000313" key="5">
    <source>
        <dbReference type="Proteomes" id="UP001212152"/>
    </source>
</evidence>
<evidence type="ECO:0000256" key="1">
    <source>
        <dbReference type="ARBA" id="ARBA00008874"/>
    </source>
</evidence>
<dbReference type="InterPro" id="IPR000719">
    <property type="entry name" value="Prot_kinase_dom"/>
</dbReference>
<dbReference type="GO" id="GO:0043539">
    <property type="term" value="F:protein serine/threonine kinase activator activity"/>
    <property type="evidence" value="ECO:0007669"/>
    <property type="project" value="InterPro"/>
</dbReference>
<evidence type="ECO:0000259" key="3">
    <source>
        <dbReference type="PROSITE" id="PS50011"/>
    </source>
</evidence>
<dbReference type="SUPFAM" id="SSF56112">
    <property type="entry name" value="Protein kinase-like (PK-like)"/>
    <property type="match status" value="1"/>
</dbReference>
<dbReference type="InterPro" id="IPR008266">
    <property type="entry name" value="Tyr_kinase_AS"/>
</dbReference>
<dbReference type="Pfam" id="PF00069">
    <property type="entry name" value="Pkinase"/>
    <property type="match status" value="1"/>
</dbReference>
<accession>A0AAD5TGT3</accession>
<dbReference type="GO" id="GO:0004672">
    <property type="term" value="F:protein kinase activity"/>
    <property type="evidence" value="ECO:0007669"/>
    <property type="project" value="InterPro"/>
</dbReference>
<keyword evidence="5" id="KW-1185">Reference proteome</keyword>
<dbReference type="GO" id="GO:1902554">
    <property type="term" value="C:serine/threonine protein kinase complex"/>
    <property type="evidence" value="ECO:0007669"/>
    <property type="project" value="TreeGrafter"/>
</dbReference>
<dbReference type="Gene3D" id="1.10.510.10">
    <property type="entry name" value="Transferase(Phosphotransferase) domain 1"/>
    <property type="match status" value="1"/>
</dbReference>
<evidence type="ECO:0000256" key="2">
    <source>
        <dbReference type="SAM" id="MobiDB-lite"/>
    </source>
</evidence>
<dbReference type="GO" id="GO:0006611">
    <property type="term" value="P:protein export from nucleus"/>
    <property type="evidence" value="ECO:0007669"/>
    <property type="project" value="TreeGrafter"/>
</dbReference>
<name>A0AAD5TGT3_9FUNG</name>
<dbReference type="InterPro" id="IPR011009">
    <property type="entry name" value="Kinase-like_dom_sf"/>
</dbReference>
<proteinExistence type="inferred from homology"/>
<organism evidence="4 5">
    <name type="scientific">Geranomyces variabilis</name>
    <dbReference type="NCBI Taxonomy" id="109894"/>
    <lineage>
        <taxon>Eukaryota</taxon>
        <taxon>Fungi</taxon>
        <taxon>Fungi incertae sedis</taxon>
        <taxon>Chytridiomycota</taxon>
        <taxon>Chytridiomycota incertae sedis</taxon>
        <taxon>Chytridiomycetes</taxon>
        <taxon>Spizellomycetales</taxon>
        <taxon>Powellomycetaceae</taxon>
        <taxon>Geranomyces</taxon>
    </lineage>
</organism>
<evidence type="ECO:0000313" key="4">
    <source>
        <dbReference type="EMBL" id="KAJ3174999.1"/>
    </source>
</evidence>
<comment type="caution">
    <text evidence="4">The sequence shown here is derived from an EMBL/GenBank/DDBJ whole genome shotgun (WGS) entry which is preliminary data.</text>
</comment>
<feature type="compositionally biased region" description="Low complexity" evidence="2">
    <location>
        <begin position="290"/>
        <end position="305"/>
    </location>
</feature>
<dbReference type="PANTHER" id="PTHR48014:SF21">
    <property type="entry name" value="SERINE_THREONINE-PROTEIN KINASE FRAY2"/>
    <property type="match status" value="1"/>
</dbReference>
<dbReference type="PROSITE" id="PS00109">
    <property type="entry name" value="PROTEIN_KINASE_TYR"/>
    <property type="match status" value="1"/>
</dbReference>
<dbReference type="Proteomes" id="UP001212152">
    <property type="component" value="Unassembled WGS sequence"/>
</dbReference>
<dbReference type="InterPro" id="IPR047173">
    <property type="entry name" value="STRAD_A/B-like"/>
</dbReference>
<gene>
    <name evidence="4" type="ORF">HDU87_006533</name>
</gene>
<dbReference type="PROSITE" id="PS50011">
    <property type="entry name" value="PROTEIN_KINASE_DOM"/>
    <property type="match status" value="1"/>
</dbReference>